<evidence type="ECO:0000313" key="2">
    <source>
        <dbReference type="Proteomes" id="UP000501690"/>
    </source>
</evidence>
<keyword evidence="2" id="KW-1185">Reference proteome</keyword>
<organism evidence="1 2">
    <name type="scientific">Vigna unguiculata</name>
    <name type="common">Cowpea</name>
    <dbReference type="NCBI Taxonomy" id="3917"/>
    <lineage>
        <taxon>Eukaryota</taxon>
        <taxon>Viridiplantae</taxon>
        <taxon>Streptophyta</taxon>
        <taxon>Embryophyta</taxon>
        <taxon>Tracheophyta</taxon>
        <taxon>Spermatophyta</taxon>
        <taxon>Magnoliopsida</taxon>
        <taxon>eudicotyledons</taxon>
        <taxon>Gunneridae</taxon>
        <taxon>Pentapetalae</taxon>
        <taxon>rosids</taxon>
        <taxon>fabids</taxon>
        <taxon>Fabales</taxon>
        <taxon>Fabaceae</taxon>
        <taxon>Papilionoideae</taxon>
        <taxon>50 kb inversion clade</taxon>
        <taxon>NPAAA clade</taxon>
        <taxon>indigoferoid/millettioid clade</taxon>
        <taxon>Phaseoleae</taxon>
        <taxon>Vigna</taxon>
    </lineage>
</organism>
<dbReference type="Proteomes" id="UP000501690">
    <property type="component" value="Linkage Group LG10"/>
</dbReference>
<dbReference type="AlphaFoldDB" id="A0A4D6NAE1"/>
<dbReference type="EMBL" id="CP039354">
    <property type="protein sequence ID" value="QCE10706.1"/>
    <property type="molecule type" value="Genomic_DNA"/>
</dbReference>
<evidence type="ECO:0000313" key="1">
    <source>
        <dbReference type="EMBL" id="QCE10706.1"/>
    </source>
</evidence>
<sequence>MGRDLLEASRFLLRRAVAVEVLQVRVVLLRLLPWLQDEDISVIVAVQWQVDDGRAVATDMGMVEEEKN</sequence>
<name>A0A4D6NAE1_VIGUN</name>
<accession>A0A4D6NAE1</accession>
<proteinExistence type="predicted"/>
<reference evidence="1 2" key="1">
    <citation type="submission" date="2019-04" db="EMBL/GenBank/DDBJ databases">
        <title>An improved genome assembly and genetic linkage map for asparagus bean, Vigna unguiculata ssp. sesquipedialis.</title>
        <authorList>
            <person name="Xia Q."/>
            <person name="Zhang R."/>
            <person name="Dong Y."/>
        </authorList>
    </citation>
    <scope>NUCLEOTIDE SEQUENCE [LARGE SCALE GENOMIC DNA]</scope>
    <source>
        <tissue evidence="1">Leaf</tissue>
    </source>
</reference>
<gene>
    <name evidence="1" type="ORF">DEO72_LG10g1937</name>
</gene>
<protein>
    <submittedName>
        <fullName evidence="1">Uncharacterized protein</fullName>
    </submittedName>
</protein>